<keyword evidence="3" id="KW-1185">Reference proteome</keyword>
<dbReference type="InterPro" id="IPR029024">
    <property type="entry name" value="TerB-like"/>
</dbReference>
<organism evidence="2 3">
    <name type="scientific">Mariprofundus erugo</name>
    <dbReference type="NCBI Taxonomy" id="2528639"/>
    <lineage>
        <taxon>Bacteria</taxon>
        <taxon>Pseudomonadati</taxon>
        <taxon>Pseudomonadota</taxon>
        <taxon>Candidatius Mariprofundia</taxon>
        <taxon>Mariprofundales</taxon>
        <taxon>Mariprofundaceae</taxon>
        <taxon>Mariprofundus</taxon>
    </lineage>
</organism>
<name>A0A5R9H1L4_9PROT</name>
<sequence>MLFNLFKKHAAKTKKLTALELQDLISRFLLHMVWSDGKAEQRELDIVVRILTHDYHTDPEMVIREINSFNPAEGDIDSVADELRNQLPVSERIQLLRDIWAIALTHTGTLEYEEELFNRAARHLDIPDNEFLARCVKVKRTGH</sequence>
<dbReference type="AlphaFoldDB" id="A0A5R9H1L4"/>
<dbReference type="InterPro" id="IPR007791">
    <property type="entry name" value="DjlA_N"/>
</dbReference>
<evidence type="ECO:0000313" key="3">
    <source>
        <dbReference type="Proteomes" id="UP000306585"/>
    </source>
</evidence>
<feature type="domain" description="Co-chaperone DjlA N-terminal" evidence="1">
    <location>
        <begin position="29"/>
        <end position="131"/>
    </location>
</feature>
<proteinExistence type="predicted"/>
<evidence type="ECO:0000313" key="2">
    <source>
        <dbReference type="EMBL" id="TLS68734.1"/>
    </source>
</evidence>
<dbReference type="SUPFAM" id="SSF158682">
    <property type="entry name" value="TerB-like"/>
    <property type="match status" value="1"/>
</dbReference>
<reference evidence="2 3" key="1">
    <citation type="journal article" date="2019" name="Appl. Environ. Microbiol.">
        <title>Environmental Evidence and Genomic Insight of Iron-oxidizing Bacteria Preference Towards More Corrosion Resistant Stainless Steel at Higher Salinities.</title>
        <authorList>
            <person name="Garrison C.E."/>
            <person name="Price K.A."/>
            <person name="Field E.K."/>
        </authorList>
    </citation>
    <scope>NUCLEOTIDE SEQUENCE [LARGE SCALE GENOMIC DNA]</scope>
    <source>
        <strain evidence="2 3">P3</strain>
    </source>
</reference>
<gene>
    <name evidence="2" type="ORF">FEF65_03290</name>
</gene>
<dbReference type="Pfam" id="PF05099">
    <property type="entry name" value="TerB"/>
    <property type="match status" value="1"/>
</dbReference>
<dbReference type="EMBL" id="VBRY01000002">
    <property type="protein sequence ID" value="TLS68734.1"/>
    <property type="molecule type" value="Genomic_DNA"/>
</dbReference>
<dbReference type="Gene3D" id="1.10.3680.10">
    <property type="entry name" value="TerB-like"/>
    <property type="match status" value="1"/>
</dbReference>
<comment type="caution">
    <text evidence="2">The sequence shown here is derived from an EMBL/GenBank/DDBJ whole genome shotgun (WGS) entry which is preliminary data.</text>
</comment>
<evidence type="ECO:0000259" key="1">
    <source>
        <dbReference type="Pfam" id="PF05099"/>
    </source>
</evidence>
<dbReference type="Proteomes" id="UP000306585">
    <property type="component" value="Unassembled WGS sequence"/>
</dbReference>
<protein>
    <submittedName>
        <fullName evidence="2">TerB family tellurite resistance protein</fullName>
    </submittedName>
</protein>
<accession>A0A5R9H1L4</accession>
<dbReference type="RefSeq" id="WP_138238353.1">
    <property type="nucleotide sequence ID" value="NZ_VBRY01000002.1"/>
</dbReference>